<reference evidence="1" key="1">
    <citation type="submission" date="2019-11" db="EMBL/GenBank/DDBJ databases">
        <title>Characterization of Clostridium perfringens isolates from swine manure treated agricultural soils.</title>
        <authorList>
            <person name="Wushke S.T."/>
        </authorList>
    </citation>
    <scope>NUCLEOTIDE SEQUENCE</scope>
    <source>
        <strain evidence="1">X15</strain>
    </source>
</reference>
<evidence type="ECO:0000313" key="2">
    <source>
        <dbReference type="Proteomes" id="UP001289066"/>
    </source>
</evidence>
<dbReference type="EMBL" id="WNVG01000301">
    <property type="protein sequence ID" value="MDZ5034181.1"/>
    <property type="molecule type" value="Genomic_DNA"/>
</dbReference>
<gene>
    <name evidence="1" type="ORF">GNF81_15810</name>
</gene>
<proteinExistence type="predicted"/>
<organism evidence="1 2">
    <name type="scientific">Clostridium perfringens</name>
    <dbReference type="NCBI Taxonomy" id="1502"/>
    <lineage>
        <taxon>Bacteria</taxon>
        <taxon>Bacillati</taxon>
        <taxon>Bacillota</taxon>
        <taxon>Clostridia</taxon>
        <taxon>Eubacteriales</taxon>
        <taxon>Clostridiaceae</taxon>
        <taxon>Clostridium</taxon>
    </lineage>
</organism>
<dbReference type="Proteomes" id="UP001289066">
    <property type="component" value="Unassembled WGS sequence"/>
</dbReference>
<protein>
    <submittedName>
        <fullName evidence="1">Uncharacterized protein</fullName>
    </submittedName>
</protein>
<name>A0AAW9IVE9_CLOPF</name>
<evidence type="ECO:0000313" key="1">
    <source>
        <dbReference type="EMBL" id="MDZ5034181.1"/>
    </source>
</evidence>
<comment type="caution">
    <text evidence="1">The sequence shown here is derived from an EMBL/GenBank/DDBJ whole genome shotgun (WGS) entry which is preliminary data.</text>
</comment>
<dbReference type="Gene3D" id="2.60.120.260">
    <property type="entry name" value="Galactose-binding domain-like"/>
    <property type="match status" value="1"/>
</dbReference>
<accession>A0AAW9IVE9</accession>
<sequence>MTFAEPIKENNLSTVELNDDSRVNLVKDPGFEEDPNIDDYEIPNWITIGAVGDWNNFPHTGKIQCWVDPGDNNIIKQTIEAPYNGYYKGAVYAAAGGPNGKLALFNPEDGSIIKEVKIDSNSSYTRYEIEPIYMKKGDKIDIGLIGGSAWVNGDDFEFYYDRSKVENLLVNESFENLDGWALEDAEILNGKAILKDDTSKISQEINFKNKGNYYLEMNIKS</sequence>
<dbReference type="AlphaFoldDB" id="A0AAW9IVE9"/>